<dbReference type="EMBL" id="JACHKA010000001">
    <property type="protein sequence ID" value="MBB5984881.1"/>
    <property type="molecule type" value="Genomic_DNA"/>
</dbReference>
<sequence length="86" mass="9223">MAALRILYFAWVRERIGLDEQEIAPPAPDVTVAALLDRLAAESAGHAAAFAERGRLRAALDQRFVPLDTPIGEAQELAIFPPVTGG</sequence>
<dbReference type="CDD" id="cd00754">
    <property type="entry name" value="Ubl_MoaD"/>
    <property type="match status" value="1"/>
</dbReference>
<evidence type="ECO:0000256" key="2">
    <source>
        <dbReference type="ARBA" id="ARBA00024200"/>
    </source>
</evidence>
<dbReference type="InterPro" id="IPR012675">
    <property type="entry name" value="Beta-grasp_dom_sf"/>
</dbReference>
<organism evidence="4 5">
    <name type="scientific">Sphingobium lignivorans</name>
    <dbReference type="NCBI Taxonomy" id="2735886"/>
    <lineage>
        <taxon>Bacteria</taxon>
        <taxon>Pseudomonadati</taxon>
        <taxon>Pseudomonadota</taxon>
        <taxon>Alphaproteobacteria</taxon>
        <taxon>Sphingomonadales</taxon>
        <taxon>Sphingomonadaceae</taxon>
        <taxon>Sphingobium</taxon>
    </lineage>
</organism>
<dbReference type="InterPro" id="IPR003749">
    <property type="entry name" value="ThiS/MoaD-like"/>
</dbReference>
<dbReference type="Proteomes" id="UP001138540">
    <property type="component" value="Unassembled WGS sequence"/>
</dbReference>
<gene>
    <name evidence="4" type="ORF">HNP60_000855</name>
</gene>
<comment type="caution">
    <text evidence="4">The sequence shown here is derived from an EMBL/GenBank/DDBJ whole genome shotgun (WGS) entry which is preliminary data.</text>
</comment>
<dbReference type="SUPFAM" id="SSF54285">
    <property type="entry name" value="MoaD/ThiS"/>
    <property type="match status" value="1"/>
</dbReference>
<proteinExistence type="inferred from homology"/>
<accession>A0ABR6NC68</accession>
<dbReference type="Gene3D" id="3.10.20.30">
    <property type="match status" value="1"/>
</dbReference>
<evidence type="ECO:0000313" key="5">
    <source>
        <dbReference type="Proteomes" id="UP001138540"/>
    </source>
</evidence>
<dbReference type="RefSeq" id="WP_184150559.1">
    <property type="nucleotide sequence ID" value="NZ_JACHKA010000001.1"/>
</dbReference>
<dbReference type="InterPro" id="IPR044672">
    <property type="entry name" value="MOCS2A"/>
</dbReference>
<dbReference type="PANTHER" id="PTHR33359">
    <property type="entry name" value="MOLYBDOPTERIN SYNTHASE SULFUR CARRIER SUBUNIT"/>
    <property type="match status" value="1"/>
</dbReference>
<evidence type="ECO:0000313" key="4">
    <source>
        <dbReference type="EMBL" id="MBB5984881.1"/>
    </source>
</evidence>
<dbReference type="PANTHER" id="PTHR33359:SF1">
    <property type="entry name" value="MOLYBDOPTERIN SYNTHASE SULFUR CARRIER SUBUNIT"/>
    <property type="match status" value="1"/>
</dbReference>
<keyword evidence="5" id="KW-1185">Reference proteome</keyword>
<protein>
    <recommendedName>
        <fullName evidence="3">Molybdopterin synthase sulfur carrier subunit</fullName>
    </recommendedName>
</protein>
<dbReference type="InterPro" id="IPR016155">
    <property type="entry name" value="Mopterin_synth/thiamin_S_b"/>
</dbReference>
<keyword evidence="1" id="KW-0547">Nucleotide-binding</keyword>
<name>A0ABR6NC68_9SPHN</name>
<dbReference type="Pfam" id="PF02597">
    <property type="entry name" value="ThiS"/>
    <property type="match status" value="1"/>
</dbReference>
<reference evidence="4 5" key="1">
    <citation type="submission" date="2020-08" db="EMBL/GenBank/DDBJ databases">
        <title>Exploring microbial biodiversity for novel pathways involved in the catabolism of aromatic compounds derived from lignin.</title>
        <authorList>
            <person name="Elkins J."/>
        </authorList>
    </citation>
    <scope>NUCLEOTIDE SEQUENCE [LARGE SCALE GENOMIC DNA]</scope>
    <source>
        <strain evidence="4 5">B1D3A</strain>
    </source>
</reference>
<comment type="similarity">
    <text evidence="2">Belongs to the MoaD family.</text>
</comment>
<evidence type="ECO:0000256" key="3">
    <source>
        <dbReference type="ARBA" id="ARBA00024247"/>
    </source>
</evidence>
<evidence type="ECO:0000256" key="1">
    <source>
        <dbReference type="ARBA" id="ARBA00022741"/>
    </source>
</evidence>